<dbReference type="CTD" id="36380552"/>
<dbReference type="EMBL" id="LN609529">
    <property type="protein sequence ID" value="CEF68187.1"/>
    <property type="molecule type" value="Genomic_DNA"/>
</dbReference>
<reference evidence="2 3" key="1">
    <citation type="submission" date="2014-09" db="EMBL/GenBank/DDBJ databases">
        <authorList>
            <person name="Martin A.A."/>
        </authorList>
    </citation>
    <scope>NUCLEOTIDE SEQUENCE</scope>
    <source>
        <strain evidence="3">ED321</strain>
        <strain evidence="2">ED321 Heterogonic</strain>
    </source>
</reference>
<dbReference type="GeneID" id="36380552"/>
<reference evidence="4" key="2">
    <citation type="submission" date="2020-12" db="UniProtKB">
        <authorList>
            <consortium name="WormBaseParasite"/>
        </authorList>
    </citation>
    <scope>IDENTIFICATION</scope>
</reference>
<protein>
    <submittedName>
        <fullName evidence="2 4">Uncharacterized protein</fullName>
    </submittedName>
</protein>
<evidence type="ECO:0000256" key="1">
    <source>
        <dbReference type="SAM" id="MobiDB-lite"/>
    </source>
</evidence>
<dbReference type="AlphaFoldDB" id="A0A090LEN8"/>
<feature type="compositionally biased region" description="Basic and acidic residues" evidence="1">
    <location>
        <begin position="206"/>
        <end position="226"/>
    </location>
</feature>
<evidence type="ECO:0000313" key="5">
    <source>
        <dbReference type="WormBase" id="SRAE_2000284500"/>
    </source>
</evidence>
<dbReference type="WormBase" id="SRAE_2000284500">
    <property type="protein sequence ID" value="SRP01997"/>
    <property type="gene ID" value="WBGene00263059"/>
</dbReference>
<accession>A0A090LEN8</accession>
<organism evidence="2">
    <name type="scientific">Strongyloides ratti</name>
    <name type="common">Parasitic roundworm</name>
    <dbReference type="NCBI Taxonomy" id="34506"/>
    <lineage>
        <taxon>Eukaryota</taxon>
        <taxon>Metazoa</taxon>
        <taxon>Ecdysozoa</taxon>
        <taxon>Nematoda</taxon>
        <taxon>Chromadorea</taxon>
        <taxon>Rhabditida</taxon>
        <taxon>Tylenchina</taxon>
        <taxon>Panagrolaimomorpha</taxon>
        <taxon>Strongyloidoidea</taxon>
        <taxon>Strongyloididae</taxon>
        <taxon>Strongyloides</taxon>
    </lineage>
</organism>
<feature type="region of interest" description="Disordered" evidence="1">
    <location>
        <begin position="181"/>
        <end position="226"/>
    </location>
</feature>
<gene>
    <name evidence="2 4 5" type="ORF">SRAE_2000284500</name>
</gene>
<evidence type="ECO:0000313" key="2">
    <source>
        <dbReference type="EMBL" id="CEF68187.1"/>
    </source>
</evidence>
<evidence type="ECO:0000313" key="3">
    <source>
        <dbReference type="Proteomes" id="UP000035682"/>
    </source>
</evidence>
<proteinExistence type="predicted"/>
<feature type="compositionally biased region" description="Polar residues" evidence="1">
    <location>
        <begin position="183"/>
        <end position="197"/>
    </location>
</feature>
<sequence length="226" mass="26150">MDKRNLNKLSNQITNNKIRHGSLTKKPSTDLYTVKRKKRSLNKKDTGRRISFLEQQGTIVEESTDSCIVNEKKDTNKLLTKKDNKMITDINNNITYDISNETNSSDKSSHSTVPHLYEKKDLNNLKPKLTNLTSITKRIKKNSLRSSVKFPKSKDLINERSKKNLNNTEKKIRKVRRGRISKKNSTLHSQSNITVESIKSRNHFKNKGETRDDEKKVSTERQKKGP</sequence>
<dbReference type="RefSeq" id="XP_024507387.1">
    <property type="nucleotide sequence ID" value="XM_024653963.1"/>
</dbReference>
<dbReference type="WBParaSite" id="SRAE_2000284500.1">
    <property type="protein sequence ID" value="SRAE_2000284500.1"/>
    <property type="gene ID" value="WBGene00263059"/>
</dbReference>
<evidence type="ECO:0000313" key="4">
    <source>
        <dbReference type="WBParaSite" id="SRAE_2000284500.1"/>
    </source>
</evidence>
<dbReference type="Proteomes" id="UP000035682">
    <property type="component" value="Unplaced"/>
</dbReference>
<keyword evidence="3" id="KW-1185">Reference proteome</keyword>
<name>A0A090LEN8_STRRB</name>